<dbReference type="Proteomes" id="UP000574769">
    <property type="component" value="Unassembled WGS sequence"/>
</dbReference>
<keyword evidence="3" id="KW-1185">Reference proteome</keyword>
<dbReference type="GO" id="GO:0003700">
    <property type="term" value="F:DNA-binding transcription factor activity"/>
    <property type="evidence" value="ECO:0007669"/>
    <property type="project" value="InterPro"/>
</dbReference>
<sequence>MIDGAAPGPAFDVVLIATPGARTEAAEVISYAGGRLVHAVDWSYASDLGAAVIDRPVLMLVAEGVDDDRLGAALPAIRDVAERDDLHVVATFSESQIDMVAGALIGLRVQLLCDISFAEWVGELAVAGRMALEDGLSDRWREDDGERLRRVNAEIARIAELLTRLATRDREIGDDDDEVGDRRQSFSIEPIAVDIDPHMIRQTIRARRMRETFLGKTLFEDPAWDMLLDLFAARLERNRVSVSSLCIAAAVPSTTALRWIGRLTEAGLLERHPDPADRRRAFLALSARAERGMRAYVAAVRKAGLPIV</sequence>
<evidence type="ECO:0000313" key="2">
    <source>
        <dbReference type="EMBL" id="MBB4617912.1"/>
    </source>
</evidence>
<reference evidence="2 3" key="1">
    <citation type="submission" date="2020-08" db="EMBL/GenBank/DDBJ databases">
        <title>Genomic Encyclopedia of Type Strains, Phase IV (KMG-IV): sequencing the most valuable type-strain genomes for metagenomic binning, comparative biology and taxonomic classification.</title>
        <authorList>
            <person name="Goeker M."/>
        </authorList>
    </citation>
    <scope>NUCLEOTIDE SEQUENCE [LARGE SCALE GENOMIC DNA]</scope>
    <source>
        <strain evidence="2 3">DSM 15867</strain>
    </source>
</reference>
<accession>A0A7W7EXS7</accession>
<organism evidence="2 3">
    <name type="scientific">Sphingomonas abaci</name>
    <dbReference type="NCBI Taxonomy" id="237611"/>
    <lineage>
        <taxon>Bacteria</taxon>
        <taxon>Pseudomonadati</taxon>
        <taxon>Pseudomonadota</taxon>
        <taxon>Alphaproteobacteria</taxon>
        <taxon>Sphingomonadales</taxon>
        <taxon>Sphingomonadaceae</taxon>
        <taxon>Sphingomonas</taxon>
    </lineage>
</organism>
<dbReference type="InterPro" id="IPR000835">
    <property type="entry name" value="HTH_MarR-typ"/>
</dbReference>
<protein>
    <recommendedName>
        <fullName evidence="1">HTH marR-type domain-containing protein</fullName>
    </recommendedName>
</protein>
<dbReference type="Pfam" id="PF13463">
    <property type="entry name" value="HTH_27"/>
    <property type="match status" value="1"/>
</dbReference>
<comment type="caution">
    <text evidence="2">The sequence shown here is derived from an EMBL/GenBank/DDBJ whole genome shotgun (WGS) entry which is preliminary data.</text>
</comment>
<evidence type="ECO:0000259" key="1">
    <source>
        <dbReference type="Pfam" id="PF13463"/>
    </source>
</evidence>
<dbReference type="InterPro" id="IPR036388">
    <property type="entry name" value="WH-like_DNA-bd_sf"/>
</dbReference>
<dbReference type="RefSeq" id="WP_184114289.1">
    <property type="nucleotide sequence ID" value="NZ_JACHNY010000004.1"/>
</dbReference>
<name>A0A7W7EXS7_9SPHN</name>
<dbReference type="EMBL" id="JACHNY010000004">
    <property type="protein sequence ID" value="MBB4617912.1"/>
    <property type="molecule type" value="Genomic_DNA"/>
</dbReference>
<dbReference type="InterPro" id="IPR036390">
    <property type="entry name" value="WH_DNA-bd_sf"/>
</dbReference>
<evidence type="ECO:0000313" key="3">
    <source>
        <dbReference type="Proteomes" id="UP000574769"/>
    </source>
</evidence>
<dbReference type="Gene3D" id="1.10.10.10">
    <property type="entry name" value="Winged helix-like DNA-binding domain superfamily/Winged helix DNA-binding domain"/>
    <property type="match status" value="1"/>
</dbReference>
<dbReference type="AlphaFoldDB" id="A0A7W7EXS7"/>
<dbReference type="SUPFAM" id="SSF46785">
    <property type="entry name" value="Winged helix' DNA-binding domain"/>
    <property type="match status" value="1"/>
</dbReference>
<proteinExistence type="predicted"/>
<feature type="domain" description="HTH marR-type" evidence="1">
    <location>
        <begin position="236"/>
        <end position="289"/>
    </location>
</feature>
<gene>
    <name evidence="2" type="ORF">GGQ96_002048</name>
</gene>